<keyword evidence="8 16" id="KW-0418">Kinase</keyword>
<feature type="transmembrane region" description="Helical" evidence="15">
    <location>
        <begin position="38"/>
        <end position="57"/>
    </location>
</feature>
<evidence type="ECO:0000256" key="11">
    <source>
        <dbReference type="ARBA" id="ARBA00023098"/>
    </source>
</evidence>
<keyword evidence="13" id="KW-0594">Phospholipid biosynthesis</keyword>
<comment type="similarity">
    <text evidence="2">Belongs to the bacterial diacylglycerol kinase family.</text>
</comment>
<dbReference type="PANTHER" id="PTHR34299">
    <property type="entry name" value="DIACYLGLYCEROL KINASE"/>
    <property type="match status" value="1"/>
</dbReference>
<protein>
    <submittedName>
        <fullName evidence="16">Prokaryotic diacylglycerol kinase</fullName>
    </submittedName>
</protein>
<keyword evidence="7" id="KW-0547">Nucleotide-binding</keyword>
<dbReference type="GO" id="GO:0005524">
    <property type="term" value="F:ATP binding"/>
    <property type="evidence" value="ECO:0007669"/>
    <property type="project" value="UniProtKB-KW"/>
</dbReference>
<comment type="caution">
    <text evidence="16">The sequence shown here is derived from an EMBL/GenBank/DDBJ whole genome shotgun (WGS) entry which is preliminary data.</text>
</comment>
<evidence type="ECO:0000256" key="6">
    <source>
        <dbReference type="ARBA" id="ARBA00022692"/>
    </source>
</evidence>
<organism evidence="16">
    <name type="scientific">mine drainage metagenome</name>
    <dbReference type="NCBI Taxonomy" id="410659"/>
    <lineage>
        <taxon>unclassified sequences</taxon>
        <taxon>metagenomes</taxon>
        <taxon>ecological metagenomes</taxon>
    </lineage>
</organism>
<evidence type="ECO:0000256" key="10">
    <source>
        <dbReference type="ARBA" id="ARBA00022989"/>
    </source>
</evidence>
<evidence type="ECO:0000256" key="9">
    <source>
        <dbReference type="ARBA" id="ARBA00022840"/>
    </source>
</evidence>
<evidence type="ECO:0000256" key="7">
    <source>
        <dbReference type="ARBA" id="ARBA00022741"/>
    </source>
</evidence>
<keyword evidence="4" id="KW-0444">Lipid biosynthesis</keyword>
<evidence type="ECO:0000256" key="15">
    <source>
        <dbReference type="SAM" id="Phobius"/>
    </source>
</evidence>
<sequence>MVVLVLGAELFNTALEHLLDGLHPEQAEFVRIAKDCSAAAVLLFSIASVVVFALMVMEVMGYY</sequence>
<keyword evidence="12 15" id="KW-0472">Membrane</keyword>
<keyword evidence="9" id="KW-0067">ATP-binding</keyword>
<dbReference type="CDD" id="cd14263">
    <property type="entry name" value="DAGK_IM_like"/>
    <property type="match status" value="1"/>
</dbReference>
<evidence type="ECO:0000313" key="16">
    <source>
        <dbReference type="EMBL" id="OIR01564.1"/>
    </source>
</evidence>
<dbReference type="GO" id="GO:0008654">
    <property type="term" value="P:phospholipid biosynthetic process"/>
    <property type="evidence" value="ECO:0007669"/>
    <property type="project" value="UniProtKB-KW"/>
</dbReference>
<keyword evidence="11" id="KW-0443">Lipid metabolism</keyword>
<dbReference type="PANTHER" id="PTHR34299:SF1">
    <property type="entry name" value="DIACYLGLYCEROL KINASE"/>
    <property type="match status" value="1"/>
</dbReference>
<dbReference type="InterPro" id="IPR036945">
    <property type="entry name" value="DAGK_sf"/>
</dbReference>
<evidence type="ECO:0000256" key="3">
    <source>
        <dbReference type="ARBA" id="ARBA00022475"/>
    </source>
</evidence>
<keyword evidence="5" id="KW-0808">Transferase</keyword>
<dbReference type="Gene3D" id="1.10.287.3610">
    <property type="match status" value="1"/>
</dbReference>
<reference evidence="16" key="1">
    <citation type="submission" date="2016-10" db="EMBL/GenBank/DDBJ databases">
        <title>Sequence of Gallionella enrichment culture.</title>
        <authorList>
            <person name="Poehlein A."/>
            <person name="Muehling M."/>
            <person name="Daniel R."/>
        </authorList>
    </citation>
    <scope>NUCLEOTIDE SEQUENCE</scope>
</reference>
<dbReference type="Pfam" id="PF01219">
    <property type="entry name" value="DAGK_prokar"/>
    <property type="match status" value="1"/>
</dbReference>
<evidence type="ECO:0000256" key="5">
    <source>
        <dbReference type="ARBA" id="ARBA00022679"/>
    </source>
</evidence>
<evidence type="ECO:0000256" key="1">
    <source>
        <dbReference type="ARBA" id="ARBA00004651"/>
    </source>
</evidence>
<evidence type="ECO:0000256" key="2">
    <source>
        <dbReference type="ARBA" id="ARBA00005967"/>
    </source>
</evidence>
<evidence type="ECO:0000256" key="4">
    <source>
        <dbReference type="ARBA" id="ARBA00022516"/>
    </source>
</evidence>
<keyword evidence="6 15" id="KW-0812">Transmembrane</keyword>
<keyword evidence="3" id="KW-1003">Cell membrane</keyword>
<evidence type="ECO:0000256" key="8">
    <source>
        <dbReference type="ARBA" id="ARBA00022777"/>
    </source>
</evidence>
<gene>
    <name evidence="16" type="ORF">GALL_162750</name>
</gene>
<keyword evidence="10 15" id="KW-1133">Transmembrane helix</keyword>
<accession>A0A1J5SIL5</accession>
<dbReference type="AlphaFoldDB" id="A0A1J5SIL5"/>
<dbReference type="InterPro" id="IPR000829">
    <property type="entry name" value="DAGK"/>
</dbReference>
<evidence type="ECO:0000256" key="12">
    <source>
        <dbReference type="ARBA" id="ARBA00023136"/>
    </source>
</evidence>
<evidence type="ECO:0000256" key="13">
    <source>
        <dbReference type="ARBA" id="ARBA00023209"/>
    </source>
</evidence>
<keyword evidence="14" id="KW-1208">Phospholipid metabolism</keyword>
<evidence type="ECO:0000256" key="14">
    <source>
        <dbReference type="ARBA" id="ARBA00023264"/>
    </source>
</evidence>
<comment type="subcellular location">
    <subcellularLocation>
        <location evidence="1">Cell membrane</location>
        <topology evidence="1">Multi-pass membrane protein</topology>
    </subcellularLocation>
</comment>
<dbReference type="EMBL" id="MLJW01000082">
    <property type="protein sequence ID" value="OIR01564.1"/>
    <property type="molecule type" value="Genomic_DNA"/>
</dbReference>
<dbReference type="GO" id="GO:0016301">
    <property type="term" value="F:kinase activity"/>
    <property type="evidence" value="ECO:0007669"/>
    <property type="project" value="UniProtKB-KW"/>
</dbReference>
<dbReference type="GO" id="GO:0005886">
    <property type="term" value="C:plasma membrane"/>
    <property type="evidence" value="ECO:0007669"/>
    <property type="project" value="UniProtKB-SubCell"/>
</dbReference>
<name>A0A1J5SIL5_9ZZZZ</name>
<proteinExistence type="inferred from homology"/>